<dbReference type="EMBL" id="BSEC01000001">
    <property type="protein sequence ID" value="GLI94863.1"/>
    <property type="molecule type" value="Genomic_DNA"/>
</dbReference>
<keyword evidence="7" id="KW-0249">Electron transport</keyword>
<dbReference type="CDD" id="cd09224">
    <property type="entry name" value="CytoC_RC"/>
    <property type="match status" value="1"/>
</dbReference>
<evidence type="ECO:0000256" key="8">
    <source>
        <dbReference type="ARBA" id="ARBA00023004"/>
    </source>
</evidence>
<feature type="binding site" description="axial binding residue" evidence="10">
    <location>
        <position position="316"/>
    </location>
    <ligand>
        <name>heme</name>
        <dbReference type="ChEBI" id="CHEBI:30413"/>
        <label>4</label>
    </ligand>
    <ligandPart>
        <name>Fe</name>
        <dbReference type="ChEBI" id="CHEBI:18248"/>
    </ligandPart>
</feature>
<comment type="PTM">
    <text evidence="9">Binds 4 heme groups per subunit.</text>
</comment>
<dbReference type="GO" id="GO:0030077">
    <property type="term" value="C:plasma membrane light-harvesting complex"/>
    <property type="evidence" value="ECO:0007669"/>
    <property type="project" value="InterPro"/>
</dbReference>
<dbReference type="GO" id="GO:0009055">
    <property type="term" value="F:electron transfer activity"/>
    <property type="evidence" value="ECO:0007669"/>
    <property type="project" value="InterPro"/>
</dbReference>
<dbReference type="NCBIfam" id="NF040706">
    <property type="entry name" value="photo_cyt_PufC"/>
    <property type="match status" value="1"/>
</dbReference>
<comment type="caution">
    <text evidence="11">The sequence shown here is derived from an EMBL/GenBank/DDBJ whole genome shotgun (WGS) entry which is preliminary data.</text>
</comment>
<keyword evidence="4" id="KW-0602">Photosynthesis</keyword>
<dbReference type="Pfam" id="PF02276">
    <property type="entry name" value="CytoC_RC"/>
    <property type="match status" value="1"/>
</dbReference>
<comment type="function">
    <text evidence="1">The reaction center of purple bacteria contains a tightly bound cytochrome molecule which re-reduces the photo oxidized primary electron donor.</text>
</comment>
<keyword evidence="3" id="KW-0813">Transport</keyword>
<dbReference type="GO" id="GO:0019684">
    <property type="term" value="P:photosynthesis, light reaction"/>
    <property type="evidence" value="ECO:0007669"/>
    <property type="project" value="InterPro"/>
</dbReference>
<evidence type="ECO:0000256" key="1">
    <source>
        <dbReference type="ARBA" id="ARBA00003196"/>
    </source>
</evidence>
<keyword evidence="8 10" id="KW-0408">Iron</keyword>
<feature type="binding site" description="axial binding residue" evidence="10">
    <location>
        <position position="159"/>
    </location>
    <ligand>
        <name>heme</name>
        <dbReference type="ChEBI" id="CHEBI:30413"/>
        <label>2</label>
    </ligand>
    <ligandPart>
        <name>Fe</name>
        <dbReference type="ChEBI" id="CHEBI:18248"/>
    </ligandPart>
</feature>
<dbReference type="Gene3D" id="1.10.468.10">
    <property type="entry name" value="Photosynthetic Reaction Center, subunit C, domain 2"/>
    <property type="match status" value="2"/>
</dbReference>
<feature type="binding site" description="axial binding residue" evidence="10">
    <location>
        <position position="97"/>
    </location>
    <ligand>
        <name>heme</name>
        <dbReference type="ChEBI" id="CHEBI:30413"/>
        <label>1</label>
    </ligand>
    <ligandPart>
        <name>Fe</name>
        <dbReference type="ChEBI" id="CHEBI:18248"/>
    </ligandPart>
</feature>
<feature type="binding site" description="covalent" evidence="9">
    <location>
        <position position="315"/>
    </location>
    <ligand>
        <name>heme</name>
        <dbReference type="ChEBI" id="CHEBI:30413"/>
        <label>4</label>
    </ligand>
</feature>
<feature type="binding site" description="axial binding residue" evidence="10">
    <location>
        <position position="147"/>
    </location>
    <ligand>
        <name>heme</name>
        <dbReference type="ChEBI" id="CHEBI:30413"/>
        <label>4</label>
    </ligand>
    <ligandPart>
        <name>Fe</name>
        <dbReference type="ChEBI" id="CHEBI:18248"/>
    </ligandPart>
</feature>
<keyword evidence="6 10" id="KW-0479">Metal-binding</keyword>
<dbReference type="GO" id="GO:0020037">
    <property type="term" value="F:heme binding"/>
    <property type="evidence" value="ECO:0007669"/>
    <property type="project" value="InterPro"/>
</dbReference>
<organism evidence="11 12">
    <name type="scientific">Methylocystis echinoides</name>
    <dbReference type="NCBI Taxonomy" id="29468"/>
    <lineage>
        <taxon>Bacteria</taxon>
        <taxon>Pseudomonadati</taxon>
        <taxon>Pseudomonadota</taxon>
        <taxon>Alphaproteobacteria</taxon>
        <taxon>Hyphomicrobiales</taxon>
        <taxon>Methylocystaceae</taxon>
        <taxon>Methylocystis</taxon>
    </lineage>
</organism>
<dbReference type="AlphaFoldDB" id="A0A9W6GXP1"/>
<sequence>MKIALPLIGGVAATLLTIAMLLTAGWVRPPIVGVQTGFRGTGQDQLISAQNQRLLKAANTLPDAIDKASSSGERATQAYKNVKVLTDLSTEEFNRVMVAITQWVSPDQGCAYCHNTENLADDGLYTKIVARRMLEMNRHINKTYTSHVADTGVTCYTCHRGQPVPSNIWFENPGARQAGGMSATNYGFGHPSKSNGATALPINPLTPHLLGDDNLRVEGKTALPTVSGASIQQTEQSFSLMIHMSEALGVNCTFCHNSRNFSGWEESKPQRVVAWHGLDMLRELNAVYLETLNKTYPANRLGPLGDSPKANCATCHQGASKPLLGQSMAKDFPELGGKPAP</sequence>
<feature type="binding site" description="covalent" evidence="9">
    <location>
        <position position="110"/>
    </location>
    <ligand>
        <name>heme</name>
        <dbReference type="ChEBI" id="CHEBI:30413"/>
        <label>1</label>
    </ligand>
</feature>
<reference evidence="11" key="1">
    <citation type="journal article" date="2023" name="Int. J. Syst. Evol. Microbiol.">
        <title>Methylocystis iwaonis sp. nov., a type II methane-oxidizing bacterium from surface soil of a rice paddy field in Japan, and emended description of the genus Methylocystis (ex Whittenbury et al. 1970) Bowman et al. 1993.</title>
        <authorList>
            <person name="Kaise H."/>
            <person name="Sawadogo J.B."/>
            <person name="Alam M.S."/>
            <person name="Ueno C."/>
            <person name="Dianou D."/>
            <person name="Shinjo R."/>
            <person name="Asakawa S."/>
        </authorList>
    </citation>
    <scope>NUCLEOTIDE SEQUENCE</scope>
    <source>
        <strain evidence="11">LMG27198</strain>
    </source>
</reference>
<dbReference type="SUPFAM" id="SSF48695">
    <property type="entry name" value="Multiheme cytochromes"/>
    <property type="match status" value="1"/>
</dbReference>
<protein>
    <recommendedName>
        <fullName evidence="2">Photosynthetic reaction center cytochrome c subunit</fullName>
    </recommendedName>
</protein>
<dbReference type="GO" id="GO:0005506">
    <property type="term" value="F:iron ion binding"/>
    <property type="evidence" value="ECO:0007669"/>
    <property type="project" value="InterPro"/>
</dbReference>
<feature type="binding site" description="covalent" evidence="9">
    <location>
        <position position="155"/>
    </location>
    <ligand>
        <name>heme</name>
        <dbReference type="ChEBI" id="CHEBI:30413"/>
        <label>2</label>
    </ligand>
</feature>
<evidence type="ECO:0000256" key="2">
    <source>
        <dbReference type="ARBA" id="ARBA00015978"/>
    </source>
</evidence>
<evidence type="ECO:0000313" key="11">
    <source>
        <dbReference type="EMBL" id="GLI94863.1"/>
    </source>
</evidence>
<feature type="binding site" description="axial binding residue" evidence="10">
    <location>
        <position position="241"/>
    </location>
    <ligand>
        <name>heme</name>
        <dbReference type="ChEBI" id="CHEBI:30413"/>
        <label>3</label>
    </ligand>
    <ligandPart>
        <name>Fe</name>
        <dbReference type="ChEBI" id="CHEBI:18248"/>
    </ligandPart>
</feature>
<feature type="binding site" description="covalent" evidence="9">
    <location>
        <position position="158"/>
    </location>
    <ligand>
        <name>heme</name>
        <dbReference type="ChEBI" id="CHEBI:30413"/>
        <label>2</label>
    </ligand>
</feature>
<dbReference type="InterPro" id="IPR023119">
    <property type="entry name" value="Multihaem_cyt_PRC_cyt_su-like"/>
</dbReference>
<feature type="binding site" description="covalent" evidence="9">
    <location>
        <position position="252"/>
    </location>
    <ligand>
        <name>heme</name>
        <dbReference type="ChEBI" id="CHEBI:30413"/>
        <label>3</label>
    </ligand>
</feature>
<accession>A0A9W6GXP1</accession>
<evidence type="ECO:0000256" key="9">
    <source>
        <dbReference type="PIRSR" id="PIRSR000017-1"/>
    </source>
</evidence>
<dbReference type="PIRSF" id="PIRSF000017">
    <property type="entry name" value="RC_cytochrome"/>
    <property type="match status" value="1"/>
</dbReference>
<evidence type="ECO:0000256" key="5">
    <source>
        <dbReference type="ARBA" id="ARBA00022617"/>
    </source>
</evidence>
<feature type="binding site" description="covalent" evidence="9">
    <location>
        <position position="255"/>
    </location>
    <ligand>
        <name>heme</name>
        <dbReference type="ChEBI" id="CHEBI:30413"/>
        <label>3</label>
    </ligand>
</feature>
<gene>
    <name evidence="11" type="ORF">LMG27198_38550</name>
</gene>
<name>A0A9W6GXP1_9HYPH</name>
<feature type="binding site" description="covalent" evidence="9">
    <location>
        <position position="113"/>
    </location>
    <ligand>
        <name>heme</name>
        <dbReference type="ChEBI" id="CHEBI:30413"/>
        <label>1</label>
    </ligand>
</feature>
<evidence type="ECO:0000256" key="10">
    <source>
        <dbReference type="PIRSR" id="PIRSR000017-2"/>
    </source>
</evidence>
<dbReference type="Proteomes" id="UP001144323">
    <property type="component" value="Unassembled WGS sequence"/>
</dbReference>
<feature type="binding site" description="axial binding residue" evidence="10">
    <location>
        <position position="133"/>
    </location>
    <ligand>
        <name>heme</name>
        <dbReference type="ChEBI" id="CHEBI:30413"/>
        <label>2</label>
    </ligand>
    <ligandPart>
        <name>Fe</name>
        <dbReference type="ChEBI" id="CHEBI:18248"/>
    </ligandPart>
</feature>
<feature type="binding site" description="axial binding residue" evidence="10">
    <location>
        <position position="256"/>
    </location>
    <ligand>
        <name>heme</name>
        <dbReference type="ChEBI" id="CHEBI:30413"/>
        <label>3</label>
    </ligand>
    <ligandPart>
        <name>Fe</name>
        <dbReference type="ChEBI" id="CHEBI:18248"/>
    </ligandPart>
</feature>
<feature type="binding site" description="axial binding residue" evidence="10">
    <location>
        <position position="114"/>
    </location>
    <ligand>
        <name>heme</name>
        <dbReference type="ChEBI" id="CHEBI:30413"/>
        <label>1</label>
    </ligand>
    <ligandPart>
        <name>Fe</name>
        <dbReference type="ChEBI" id="CHEBI:18248"/>
    </ligandPart>
</feature>
<proteinExistence type="predicted"/>
<evidence type="ECO:0000256" key="6">
    <source>
        <dbReference type="ARBA" id="ARBA00022723"/>
    </source>
</evidence>
<evidence type="ECO:0000256" key="3">
    <source>
        <dbReference type="ARBA" id="ARBA00022448"/>
    </source>
</evidence>
<evidence type="ECO:0000256" key="4">
    <source>
        <dbReference type="ARBA" id="ARBA00022531"/>
    </source>
</evidence>
<evidence type="ECO:0000256" key="7">
    <source>
        <dbReference type="ARBA" id="ARBA00022982"/>
    </source>
</evidence>
<feature type="binding site" description="covalent" evidence="9">
    <location>
        <position position="312"/>
    </location>
    <ligand>
        <name>heme</name>
        <dbReference type="ChEBI" id="CHEBI:30413"/>
        <label>4</label>
    </ligand>
</feature>
<keyword evidence="5 9" id="KW-0349">Heme</keyword>
<dbReference type="InterPro" id="IPR036280">
    <property type="entry name" value="Multihaem_cyt_sf"/>
</dbReference>
<evidence type="ECO:0000313" key="12">
    <source>
        <dbReference type="Proteomes" id="UP001144323"/>
    </source>
</evidence>
<dbReference type="InterPro" id="IPR003158">
    <property type="entry name" value="Photosyn_RC_cyt_c-su"/>
</dbReference>
<dbReference type="RefSeq" id="WP_281805114.1">
    <property type="nucleotide sequence ID" value="NZ_BSEC01000001.1"/>
</dbReference>
<keyword evidence="12" id="KW-1185">Reference proteome</keyword>